<dbReference type="PANTHER" id="PTHR47505">
    <property type="entry name" value="DNA UTILIZATION PROTEIN YHGH"/>
    <property type="match status" value="1"/>
</dbReference>
<dbReference type="InterPro" id="IPR000836">
    <property type="entry name" value="PRTase_dom"/>
</dbReference>
<protein>
    <submittedName>
        <fullName evidence="3">ComF family protein</fullName>
    </submittedName>
</protein>
<dbReference type="CDD" id="cd06223">
    <property type="entry name" value="PRTases_typeI"/>
    <property type="match status" value="1"/>
</dbReference>
<dbReference type="InterPro" id="IPR029057">
    <property type="entry name" value="PRTase-like"/>
</dbReference>
<comment type="caution">
    <text evidence="3">The sequence shown here is derived from an EMBL/GenBank/DDBJ whole genome shotgun (WGS) entry which is preliminary data.</text>
</comment>
<dbReference type="Pfam" id="PF18912">
    <property type="entry name" value="DZR_2"/>
    <property type="match status" value="1"/>
</dbReference>
<evidence type="ECO:0000313" key="4">
    <source>
        <dbReference type="Proteomes" id="UP000480684"/>
    </source>
</evidence>
<sequence length="244" mass="26229">MRGRVLLRRMVDAVLPCLSCGAVVAEPGSLCPDCWAGMGFLAPPWCHACGRPFDVDPGGAADQMLCGPCLAKPPPWGRARAVLRYDQSSKPLILRFKHADRLEGAPAFARWMARAGADLLADAEVLVPVPLHRWRLLARRYNQSAVLALAVGRLSGRAVVPDALVRVRRTASQGHMDREQRLRNVAGAFAVMPERQDRLAGRRVVLVDDVLTTGATVGECARVLLAAGAAGVDVLTLGRVVFGD</sequence>
<evidence type="ECO:0000256" key="1">
    <source>
        <dbReference type="ARBA" id="ARBA00008007"/>
    </source>
</evidence>
<dbReference type="AlphaFoldDB" id="A0A7C9QXU5"/>
<dbReference type="PANTHER" id="PTHR47505:SF1">
    <property type="entry name" value="DNA UTILIZATION PROTEIN YHGH"/>
    <property type="match status" value="1"/>
</dbReference>
<reference evidence="3 4" key="1">
    <citation type="submission" date="2020-02" db="EMBL/GenBank/DDBJ databases">
        <authorList>
            <person name="Dziuba M."/>
            <person name="Kuznetsov B."/>
            <person name="Mardanov A."/>
            <person name="Ravin N."/>
            <person name="Grouzdev D."/>
        </authorList>
    </citation>
    <scope>NUCLEOTIDE SEQUENCE [LARGE SCALE GENOMIC DNA]</scope>
    <source>
        <strain evidence="3 4">SpK</strain>
    </source>
</reference>
<dbReference type="EMBL" id="JAAIYP010000044">
    <property type="protein sequence ID" value="NFV81956.1"/>
    <property type="molecule type" value="Genomic_DNA"/>
</dbReference>
<dbReference type="RefSeq" id="WP_163682484.1">
    <property type="nucleotide sequence ID" value="NZ_JAAIYP010000044.1"/>
</dbReference>
<proteinExistence type="inferred from homology"/>
<evidence type="ECO:0000259" key="2">
    <source>
        <dbReference type="Pfam" id="PF18912"/>
    </source>
</evidence>
<organism evidence="3 4">
    <name type="scientific">Magnetospirillum aberrantis SpK</name>
    <dbReference type="NCBI Taxonomy" id="908842"/>
    <lineage>
        <taxon>Bacteria</taxon>
        <taxon>Pseudomonadati</taxon>
        <taxon>Pseudomonadota</taxon>
        <taxon>Alphaproteobacteria</taxon>
        <taxon>Rhodospirillales</taxon>
        <taxon>Rhodospirillaceae</taxon>
        <taxon>Magnetospirillum</taxon>
    </lineage>
</organism>
<keyword evidence="4" id="KW-1185">Reference proteome</keyword>
<gene>
    <name evidence="3" type="ORF">G4223_17745</name>
</gene>
<dbReference type="Gene3D" id="3.40.50.2020">
    <property type="match status" value="1"/>
</dbReference>
<comment type="similarity">
    <text evidence="1">Belongs to the ComF/GntX family.</text>
</comment>
<dbReference type="InterPro" id="IPR044005">
    <property type="entry name" value="DZR_2"/>
</dbReference>
<feature type="domain" description="Double zinc ribbon" evidence="2">
    <location>
        <begin position="12"/>
        <end position="70"/>
    </location>
</feature>
<dbReference type="Proteomes" id="UP000480684">
    <property type="component" value="Unassembled WGS sequence"/>
</dbReference>
<dbReference type="InterPro" id="IPR051910">
    <property type="entry name" value="ComF/GntX_DNA_util-trans"/>
</dbReference>
<accession>A0A7C9QXU5</accession>
<evidence type="ECO:0000313" key="3">
    <source>
        <dbReference type="EMBL" id="NFV81956.1"/>
    </source>
</evidence>
<dbReference type="SUPFAM" id="SSF53271">
    <property type="entry name" value="PRTase-like"/>
    <property type="match status" value="1"/>
</dbReference>
<name>A0A7C9QXU5_9PROT</name>